<keyword evidence="3" id="KW-0479">Metal-binding</keyword>
<dbReference type="PANTHER" id="PTHR22726">
    <property type="entry name" value="METALLOENDOPEPTIDASE OMA1"/>
    <property type="match status" value="1"/>
</dbReference>
<keyword evidence="2" id="KW-0645">Protease</keyword>
<dbReference type="Gene3D" id="3.30.2010.10">
    <property type="entry name" value="Metalloproteases ('zincins'), catalytic domain"/>
    <property type="match status" value="1"/>
</dbReference>
<dbReference type="PANTHER" id="PTHR22726:SF1">
    <property type="entry name" value="METALLOENDOPEPTIDASE OMA1, MITOCHONDRIAL"/>
    <property type="match status" value="1"/>
</dbReference>
<accession>A0A6A7Y4J0</accession>
<comment type="cofactor">
    <cofactor evidence="1">
        <name>Zn(2+)</name>
        <dbReference type="ChEBI" id="CHEBI:29105"/>
    </cofactor>
</comment>
<dbReference type="GO" id="GO:0004222">
    <property type="term" value="F:metalloendopeptidase activity"/>
    <property type="evidence" value="ECO:0007669"/>
    <property type="project" value="InterPro"/>
</dbReference>
<dbReference type="Gene3D" id="1.25.40.10">
    <property type="entry name" value="Tetratricopeptide repeat domain"/>
    <property type="match status" value="1"/>
</dbReference>
<evidence type="ECO:0000256" key="2">
    <source>
        <dbReference type="ARBA" id="ARBA00022670"/>
    </source>
</evidence>
<dbReference type="Proteomes" id="UP000332515">
    <property type="component" value="Unassembled WGS sequence"/>
</dbReference>
<gene>
    <name evidence="10" type="ORF">F0357_15665</name>
</gene>
<dbReference type="GO" id="GO:0016020">
    <property type="term" value="C:membrane"/>
    <property type="evidence" value="ECO:0007669"/>
    <property type="project" value="TreeGrafter"/>
</dbReference>
<reference evidence="10 11" key="1">
    <citation type="submission" date="2019-09" db="EMBL/GenBank/DDBJ databases">
        <title>Segnochrobactrum spirostomi gen. nov., sp. nov., isolated from the ciliate Spirostomum cf. yagiui and description of a novel family, Segnochrobactraceae fam. nov. within the order Rhizobiales of the class Alphaproteobacteria.</title>
        <authorList>
            <person name="Akter S."/>
            <person name="Shazib S.U.A."/>
            <person name="Shin M.K."/>
        </authorList>
    </citation>
    <scope>NUCLEOTIDE SEQUENCE [LARGE SCALE GENOMIC DNA]</scope>
    <source>
        <strain evidence="10 11">Sp-1</strain>
    </source>
</reference>
<feature type="chain" id="PRO_5025549601" evidence="7">
    <location>
        <begin position="46"/>
        <end position="482"/>
    </location>
</feature>
<dbReference type="GO" id="GO:0046872">
    <property type="term" value="F:metal ion binding"/>
    <property type="evidence" value="ECO:0007669"/>
    <property type="project" value="UniProtKB-KW"/>
</dbReference>
<dbReference type="CDD" id="cd07324">
    <property type="entry name" value="M48C_Oma1-like"/>
    <property type="match status" value="1"/>
</dbReference>
<evidence type="ECO:0000313" key="10">
    <source>
        <dbReference type="EMBL" id="MQT14053.1"/>
    </source>
</evidence>
<evidence type="ECO:0000256" key="4">
    <source>
        <dbReference type="ARBA" id="ARBA00022801"/>
    </source>
</evidence>
<dbReference type="InterPro" id="IPR056413">
    <property type="entry name" value="TPR_CcmH_CycH"/>
</dbReference>
<dbReference type="InterPro" id="IPR051156">
    <property type="entry name" value="Mito/Outer_Membr_Metalloprot"/>
</dbReference>
<keyword evidence="6" id="KW-0482">Metalloprotease</keyword>
<organism evidence="10 11">
    <name type="scientific">Segnochrobactrum spirostomi</name>
    <dbReference type="NCBI Taxonomy" id="2608987"/>
    <lineage>
        <taxon>Bacteria</taxon>
        <taxon>Pseudomonadati</taxon>
        <taxon>Pseudomonadota</taxon>
        <taxon>Alphaproteobacteria</taxon>
        <taxon>Hyphomicrobiales</taxon>
        <taxon>Segnochrobactraceae</taxon>
        <taxon>Segnochrobactrum</taxon>
    </lineage>
</organism>
<evidence type="ECO:0000256" key="6">
    <source>
        <dbReference type="ARBA" id="ARBA00023049"/>
    </source>
</evidence>
<protein>
    <submittedName>
        <fullName evidence="10">M48 family metallopeptidase</fullName>
    </submittedName>
</protein>
<evidence type="ECO:0000313" key="11">
    <source>
        <dbReference type="Proteomes" id="UP000332515"/>
    </source>
</evidence>
<dbReference type="GO" id="GO:0051603">
    <property type="term" value="P:proteolysis involved in protein catabolic process"/>
    <property type="evidence" value="ECO:0007669"/>
    <property type="project" value="TreeGrafter"/>
</dbReference>
<dbReference type="InterPro" id="IPR001915">
    <property type="entry name" value="Peptidase_M48"/>
</dbReference>
<dbReference type="Pfam" id="PF23914">
    <property type="entry name" value="TPR_CcmH_CycH"/>
    <property type="match status" value="1"/>
</dbReference>
<feature type="domain" description="Peptidase M48" evidence="8">
    <location>
        <begin position="65"/>
        <end position="258"/>
    </location>
</feature>
<proteinExistence type="predicted"/>
<feature type="domain" description="Cytochrome c-type biogenesis protein H TPR" evidence="9">
    <location>
        <begin position="333"/>
        <end position="430"/>
    </location>
</feature>
<evidence type="ECO:0000256" key="3">
    <source>
        <dbReference type="ARBA" id="ARBA00022723"/>
    </source>
</evidence>
<comment type="caution">
    <text evidence="10">The sequence shown here is derived from an EMBL/GenBank/DDBJ whole genome shotgun (WGS) entry which is preliminary data.</text>
</comment>
<dbReference type="SUPFAM" id="SSF48452">
    <property type="entry name" value="TPR-like"/>
    <property type="match status" value="1"/>
</dbReference>
<dbReference type="Pfam" id="PF01435">
    <property type="entry name" value="Peptidase_M48"/>
    <property type="match status" value="1"/>
</dbReference>
<evidence type="ECO:0000256" key="1">
    <source>
        <dbReference type="ARBA" id="ARBA00001947"/>
    </source>
</evidence>
<keyword evidence="7" id="KW-0732">Signal</keyword>
<evidence type="ECO:0000256" key="7">
    <source>
        <dbReference type="SAM" id="SignalP"/>
    </source>
</evidence>
<name>A0A6A7Y4J0_9HYPH</name>
<feature type="signal peptide" evidence="7">
    <location>
        <begin position="1"/>
        <end position="45"/>
    </location>
</feature>
<sequence>MLKRCLSRLSPVRTLRFAPLPAARRAAAGLCLAAASHLAVAPALAQETNMAGRGLPLVRDAETEQLLRDYLNPILKAAGVPGGSTEIVLINDPRFNAFVADSHRVFINTGVIMQSKTPNEVIGVLAHETGHMAGNHLIKLHEEMAKAQLIAAVGMLVGAGAVAAGAASGSTSMGNGGAAAMSGGLGIAQRTLLAYQRSEEEAADRAALKYLLMTKQSAKGMVETFRRLANEEIMVTRYADPYAQTHPFSRERLAAVETLAEQSPYWNAKDPPALQARHDMVRAKLTAFTGQPSLVSRQYPPTDKSLPAQYARAIIAYRIGDPQGALQQIDALIKQQPKNPYFWELKGQALLEGGRPREAVAPLRQAVSLAPSAGPIRIMYGQALANSGDPAMVKQAVVELQRAAQQEPDDTALFRSLATAYAAQGNIPMADLSTARGIMAAGSCSEARRYAARAQAALKPGTPAWLQADDIISCKPPRLGRG</sequence>
<dbReference type="EMBL" id="VWNA01000001">
    <property type="protein sequence ID" value="MQT14053.1"/>
    <property type="molecule type" value="Genomic_DNA"/>
</dbReference>
<keyword evidence="11" id="KW-1185">Reference proteome</keyword>
<dbReference type="AlphaFoldDB" id="A0A6A7Y4J0"/>
<evidence type="ECO:0000256" key="5">
    <source>
        <dbReference type="ARBA" id="ARBA00022833"/>
    </source>
</evidence>
<keyword evidence="4" id="KW-0378">Hydrolase</keyword>
<keyword evidence="5" id="KW-0862">Zinc</keyword>
<evidence type="ECO:0000259" key="9">
    <source>
        <dbReference type="Pfam" id="PF23914"/>
    </source>
</evidence>
<evidence type="ECO:0000259" key="8">
    <source>
        <dbReference type="Pfam" id="PF01435"/>
    </source>
</evidence>
<dbReference type="InterPro" id="IPR011990">
    <property type="entry name" value="TPR-like_helical_dom_sf"/>
</dbReference>